<keyword evidence="4" id="KW-1003">Cell membrane</keyword>
<dbReference type="Gene3D" id="3.30.70.1430">
    <property type="entry name" value="Multidrug efflux transporter AcrB pore domain"/>
    <property type="match status" value="2"/>
</dbReference>
<comment type="caution">
    <text evidence="9">The sequence shown here is derived from an EMBL/GenBank/DDBJ whole genome shotgun (WGS) entry which is preliminary data.</text>
</comment>
<feature type="transmembrane region" description="Helical" evidence="8">
    <location>
        <begin position="12"/>
        <end position="31"/>
    </location>
</feature>
<name>A0AAN4VWM3_9BACT</name>
<feature type="transmembrane region" description="Helical" evidence="8">
    <location>
        <begin position="1002"/>
        <end position="1027"/>
    </location>
</feature>
<feature type="transmembrane region" description="Helical" evidence="8">
    <location>
        <begin position="926"/>
        <end position="951"/>
    </location>
</feature>
<proteinExistence type="inferred from homology"/>
<feature type="transmembrane region" description="Helical" evidence="8">
    <location>
        <begin position="875"/>
        <end position="894"/>
    </location>
</feature>
<feature type="transmembrane region" description="Helical" evidence="8">
    <location>
        <begin position="449"/>
        <end position="466"/>
    </location>
</feature>
<comment type="similarity">
    <text evidence="2">Belongs to the resistance-nodulation-cell division (RND) (TC 2.A.6) family.</text>
</comment>
<evidence type="ECO:0000313" key="10">
    <source>
        <dbReference type="Proteomes" id="UP001310022"/>
    </source>
</evidence>
<keyword evidence="7 8" id="KW-0472">Membrane</keyword>
<dbReference type="Gene3D" id="3.30.70.1320">
    <property type="entry name" value="Multidrug efflux transporter AcrB pore domain like"/>
    <property type="match status" value="1"/>
</dbReference>
<dbReference type="PRINTS" id="PR00702">
    <property type="entry name" value="ACRIFLAVINRP"/>
</dbReference>
<evidence type="ECO:0000256" key="5">
    <source>
        <dbReference type="ARBA" id="ARBA00022692"/>
    </source>
</evidence>
<dbReference type="Gene3D" id="1.20.1640.10">
    <property type="entry name" value="Multidrug efflux transporter AcrB transmembrane domain"/>
    <property type="match status" value="2"/>
</dbReference>
<keyword evidence="5 8" id="KW-0812">Transmembrane</keyword>
<dbReference type="InterPro" id="IPR001036">
    <property type="entry name" value="Acrflvin-R"/>
</dbReference>
<dbReference type="SUPFAM" id="SSF82866">
    <property type="entry name" value="Multidrug efflux transporter AcrB transmembrane domain"/>
    <property type="match status" value="2"/>
</dbReference>
<comment type="subcellular location">
    <subcellularLocation>
        <location evidence="1">Cell membrane</location>
        <topology evidence="1">Multi-pass membrane protein</topology>
    </subcellularLocation>
</comment>
<dbReference type="RefSeq" id="WP_338235990.1">
    <property type="nucleotide sequence ID" value="NZ_BQKE01000001.1"/>
</dbReference>
<evidence type="ECO:0000256" key="3">
    <source>
        <dbReference type="ARBA" id="ARBA00022448"/>
    </source>
</evidence>
<evidence type="ECO:0000313" key="9">
    <source>
        <dbReference type="EMBL" id="GJM60135.1"/>
    </source>
</evidence>
<dbReference type="SUPFAM" id="SSF82714">
    <property type="entry name" value="Multidrug efflux transporter AcrB TolC docking domain, DN and DC subdomains"/>
    <property type="match status" value="2"/>
</dbReference>
<evidence type="ECO:0000256" key="6">
    <source>
        <dbReference type="ARBA" id="ARBA00022989"/>
    </source>
</evidence>
<accession>A0AAN4VWM3</accession>
<feature type="transmembrane region" description="Helical" evidence="8">
    <location>
        <begin position="341"/>
        <end position="360"/>
    </location>
</feature>
<dbReference type="PANTHER" id="PTHR32063:SF24">
    <property type="entry name" value="CATION EFFLUX SYSTEM (ACRB_ACRD_ACRF FAMILY)"/>
    <property type="match status" value="1"/>
</dbReference>
<evidence type="ECO:0000256" key="2">
    <source>
        <dbReference type="ARBA" id="ARBA00010942"/>
    </source>
</evidence>
<feature type="transmembrane region" description="Helical" evidence="8">
    <location>
        <begin position="971"/>
        <end position="990"/>
    </location>
</feature>
<dbReference type="Gene3D" id="3.30.70.1440">
    <property type="entry name" value="Multidrug efflux transporter AcrB pore domain"/>
    <property type="match status" value="1"/>
</dbReference>
<dbReference type="SUPFAM" id="SSF56954">
    <property type="entry name" value="Outer membrane efflux proteins (OEP)"/>
    <property type="match status" value="1"/>
</dbReference>
<dbReference type="Gene3D" id="1.20.1600.10">
    <property type="entry name" value="Outer membrane efflux proteins (OEP)"/>
    <property type="match status" value="1"/>
</dbReference>
<reference evidence="9 10" key="1">
    <citation type="submission" date="2021-12" db="EMBL/GenBank/DDBJ databases">
        <title>Genome sequencing of bacteria with rrn-lacking chromosome and rrn-plasmid.</title>
        <authorList>
            <person name="Anda M."/>
            <person name="Iwasaki W."/>
        </authorList>
    </citation>
    <scope>NUCLEOTIDE SEQUENCE [LARGE SCALE GENOMIC DNA]</scope>
    <source>
        <strain evidence="9 10">NBRC 15940</strain>
    </source>
</reference>
<evidence type="ECO:0000256" key="7">
    <source>
        <dbReference type="ARBA" id="ARBA00023136"/>
    </source>
</evidence>
<dbReference type="Pfam" id="PF00873">
    <property type="entry name" value="ACR_tran"/>
    <property type="match status" value="1"/>
</dbReference>
<dbReference type="NCBIfam" id="TIGR00914">
    <property type="entry name" value="2A0601"/>
    <property type="match status" value="1"/>
</dbReference>
<dbReference type="GO" id="GO:0008324">
    <property type="term" value="F:monoatomic cation transmembrane transporter activity"/>
    <property type="evidence" value="ECO:0007669"/>
    <property type="project" value="InterPro"/>
</dbReference>
<gene>
    <name evidence="9" type="ORF">PEDI_06870</name>
</gene>
<feature type="transmembrane region" description="Helical" evidence="8">
    <location>
        <begin position="901"/>
        <end position="920"/>
    </location>
</feature>
<dbReference type="PANTHER" id="PTHR32063">
    <property type="match status" value="1"/>
</dbReference>
<dbReference type="GO" id="GO:0005886">
    <property type="term" value="C:plasma membrane"/>
    <property type="evidence" value="ECO:0007669"/>
    <property type="project" value="UniProtKB-SubCell"/>
</dbReference>
<organism evidence="9 10">
    <name type="scientific">Persicobacter diffluens</name>
    <dbReference type="NCBI Taxonomy" id="981"/>
    <lineage>
        <taxon>Bacteria</taxon>
        <taxon>Pseudomonadati</taxon>
        <taxon>Bacteroidota</taxon>
        <taxon>Cytophagia</taxon>
        <taxon>Cytophagales</taxon>
        <taxon>Persicobacteraceae</taxon>
        <taxon>Persicobacter</taxon>
    </lineage>
</organism>
<sequence>MIQKIIDLSIRNKGVIALLMVGWILGGIWAMKDLPLDAVPDITNNQVQIITVAPDLGTEEIEQFVSYPVEVNMANLPGVEEIRSISRFGLSVVTVVFEEDMGTYLPRQLVGEKLDEVKEQIPAGFGTPEMGPITTGLGEVYQYFLEVDADHADQYSLTDLREMQDWIIRRQMAMVPGVVEVNGFGGSVKQFEVKLDPAVINAMGITVSEVFEALEKNNANTGGAYIEKNHKANFIRGEGLLRSAEEIEQVVVANVQGLPVLIKDVAEVGIGGAIRYGALTVDGKGEAVGGMVMMLKGGNSNAVIDHVKVRVAEIQKSMPEGVTIVPYHDRSELVKKTTSTVAGNLVEGGLIVIFILVLFLGNWRGGLIVASTIPLSLLFAFMMMRAFGVWANLMSLGAIDFGIIVDGAVIIVESAVFMMHKRILGGHALNRKDRDEVASEASGKMMNSAFFGQLIILIVFLPILALEGVEGKMFQPMALTFGFAIIGAMLLCLTYVPMIAATFLNARVNEKPGFGDKVVSRLENSFKPLLEKVLDHGKQFLAVCVVALALAVGVFSQMGGEFIPQLDEGDFAFHVIAKPGSALSETVDATTRVEQLVMKNFPEVKHVVSRIGVADVPTDPMPMDVADVIVNLQPEELWREGMTKHQLVEEVEALVKTVPGINFEFTQPIEMRFNELLTGVREDIAVKIYGDDLEVLARIARETGQLINGIEGIGDLKVEATTGQPQLNVKYKRDLLAKYGASVAEVNQAIRTAFAGGVAGTIFQGERRFDLVVRLAEENRNDLEDLKHLFVRLDSGAKIPLQELAEITFEPGPMQISRDDTNRRTYVGINVRGRDVESLVNEIQEKLDAELKMPPGYFIRYGGAFENLERAKERLQVLVPVVLVLIFVLVYFALGSVKKTIMIYMAIPMATIGGVVSLWLRGMPFSISAGVGFIVLFGVAVLNGLVLIHGLDELEEMPLRERILQGTTRRLRPILLTASTDILGFLPMALSNGAGAEVQRPLATVVIGGLFTACLLTLFVLPILYQLVHKDEHSKVVEVPPKAVMATLLLMVMPFFGKAQDQKQELSLEEALDRAYKNYPIMQQAGLNIEQQQALKKTAFNFGTTQLTTGGEEIGENGRGVYTPFMINQQNIDIFSMSAKSKYYKKAINAAEVEQQLQWQDLKRWVSQDWVRSSVDYARLQWVKRFMDINNDFERRAKMLYETEATNKLAYLAAQNKMQMLKNQQIQVEKEYQEQLAALQQWMMSDTLFTVAQAPEQFLSEVDADSVLLQQHPLIQYYEQQTMLAKQSVKVEQANYLPKLSVQYGWQTVEGQSGFYQWQGGITLPLVFNAQKGRVKAAKKVAERTEAVQQEQLARLQGRLNQSKINFEKWQLSVSNYRQSLLPVAEEQIQAAQLAYEVGEIDYVTFIQNLDNAMQAYQAYYQALEQLLLAQIDLEYLLVTL</sequence>
<protein>
    <submittedName>
        <fullName evidence="9">Acriflavine resistance protein B</fullName>
    </submittedName>
</protein>
<dbReference type="SUPFAM" id="SSF82693">
    <property type="entry name" value="Multidrug efflux transporter AcrB pore domain, PN1, PN2, PC1 and PC2 subdomains"/>
    <property type="match status" value="3"/>
</dbReference>
<dbReference type="InterPro" id="IPR027463">
    <property type="entry name" value="AcrB_DN_DC_subdom"/>
</dbReference>
<evidence type="ECO:0000256" key="8">
    <source>
        <dbReference type="SAM" id="Phobius"/>
    </source>
</evidence>
<keyword evidence="6 8" id="KW-1133">Transmembrane helix</keyword>
<feature type="transmembrane region" description="Helical" evidence="8">
    <location>
        <begin position="367"/>
        <end position="387"/>
    </location>
</feature>
<feature type="transmembrane region" description="Helical" evidence="8">
    <location>
        <begin position="478"/>
        <end position="504"/>
    </location>
</feature>
<dbReference type="GO" id="GO:0015562">
    <property type="term" value="F:efflux transmembrane transporter activity"/>
    <property type="evidence" value="ECO:0007669"/>
    <property type="project" value="InterPro"/>
</dbReference>
<evidence type="ECO:0000256" key="4">
    <source>
        <dbReference type="ARBA" id="ARBA00022475"/>
    </source>
</evidence>
<dbReference type="Gene3D" id="3.30.2090.10">
    <property type="entry name" value="Multidrug efflux transporter AcrB TolC docking domain, DN and DC subdomains"/>
    <property type="match status" value="2"/>
</dbReference>
<evidence type="ECO:0000256" key="1">
    <source>
        <dbReference type="ARBA" id="ARBA00004651"/>
    </source>
</evidence>
<keyword evidence="3" id="KW-0813">Transport</keyword>
<dbReference type="Proteomes" id="UP001310022">
    <property type="component" value="Unassembled WGS sequence"/>
</dbReference>
<keyword evidence="10" id="KW-1185">Reference proteome</keyword>
<dbReference type="GO" id="GO:0042910">
    <property type="term" value="F:xenobiotic transmembrane transporter activity"/>
    <property type="evidence" value="ECO:0007669"/>
    <property type="project" value="TreeGrafter"/>
</dbReference>
<dbReference type="InterPro" id="IPR004763">
    <property type="entry name" value="CusA-like"/>
</dbReference>
<dbReference type="EMBL" id="BQKE01000001">
    <property type="protein sequence ID" value="GJM60135.1"/>
    <property type="molecule type" value="Genomic_DNA"/>
</dbReference>